<accession>A0A0R3SSF6</accession>
<dbReference type="EMBL" id="UYSG01011048">
    <property type="protein sequence ID" value="VDL60541.1"/>
    <property type="molecule type" value="Genomic_DNA"/>
</dbReference>
<sequence length="229" mass="25900">MIDQVVAPYGQTRNDFWLQRTPSERFEVIPMLCRVKRISSRETQSENSALPASQRPLRGSRVSLISSSSAPPRGPMKPRVAPVFQKERRLQLEKTVRDQEEVINHLESELRRMRSQENQVRNPICGHSSLSRNSLMNGSAPSLSCNSAHGSSVSSQDVPQNNSRIFSPTPVHSPPVPSPSMEKGIPVPVLARRVRSLVREIRKDTEASLARAERRKNRLRNYSLSKEQF</sequence>
<dbReference type="Proteomes" id="UP000274504">
    <property type="component" value="Unassembled WGS sequence"/>
</dbReference>
<evidence type="ECO:0000313" key="4">
    <source>
        <dbReference type="Proteomes" id="UP000274504"/>
    </source>
</evidence>
<proteinExistence type="predicted"/>
<dbReference type="AlphaFoldDB" id="A0A0R3SSF6"/>
<feature type="compositionally biased region" description="Low complexity" evidence="2">
    <location>
        <begin position="60"/>
        <end position="69"/>
    </location>
</feature>
<evidence type="ECO:0000313" key="3">
    <source>
        <dbReference type="EMBL" id="VDL60541.1"/>
    </source>
</evidence>
<name>A0A0R3SSF6_HYMDI</name>
<feature type="coiled-coil region" evidence="1">
    <location>
        <begin position="89"/>
        <end position="116"/>
    </location>
</feature>
<dbReference type="OrthoDB" id="6273232at2759"/>
<evidence type="ECO:0000313" key="5">
    <source>
        <dbReference type="WBParaSite" id="HDID_0000822501-mRNA-1"/>
    </source>
</evidence>
<evidence type="ECO:0000256" key="1">
    <source>
        <dbReference type="SAM" id="Coils"/>
    </source>
</evidence>
<feature type="compositionally biased region" description="Polar residues" evidence="2">
    <location>
        <begin position="132"/>
        <end position="166"/>
    </location>
</feature>
<feature type="region of interest" description="Disordered" evidence="2">
    <location>
        <begin position="40"/>
        <end position="79"/>
    </location>
</feature>
<reference evidence="5" key="1">
    <citation type="submission" date="2017-02" db="UniProtKB">
        <authorList>
            <consortium name="WormBaseParasite"/>
        </authorList>
    </citation>
    <scope>IDENTIFICATION</scope>
</reference>
<keyword evidence="1" id="KW-0175">Coiled coil</keyword>
<evidence type="ECO:0000256" key="2">
    <source>
        <dbReference type="SAM" id="MobiDB-lite"/>
    </source>
</evidence>
<reference evidence="3 4" key="2">
    <citation type="submission" date="2018-11" db="EMBL/GenBank/DDBJ databases">
        <authorList>
            <consortium name="Pathogen Informatics"/>
        </authorList>
    </citation>
    <scope>NUCLEOTIDE SEQUENCE [LARGE SCALE GENOMIC DNA]</scope>
</reference>
<feature type="region of interest" description="Disordered" evidence="2">
    <location>
        <begin position="132"/>
        <end position="184"/>
    </location>
</feature>
<dbReference type="WBParaSite" id="HDID_0000822501-mRNA-1">
    <property type="protein sequence ID" value="HDID_0000822501-mRNA-1"/>
    <property type="gene ID" value="HDID_0000822501"/>
</dbReference>
<gene>
    <name evidence="3" type="ORF">HDID_LOCUS8223</name>
</gene>
<organism evidence="5">
    <name type="scientific">Hymenolepis diminuta</name>
    <name type="common">Rat tapeworm</name>
    <dbReference type="NCBI Taxonomy" id="6216"/>
    <lineage>
        <taxon>Eukaryota</taxon>
        <taxon>Metazoa</taxon>
        <taxon>Spiralia</taxon>
        <taxon>Lophotrochozoa</taxon>
        <taxon>Platyhelminthes</taxon>
        <taxon>Cestoda</taxon>
        <taxon>Eucestoda</taxon>
        <taxon>Cyclophyllidea</taxon>
        <taxon>Hymenolepididae</taxon>
        <taxon>Hymenolepis</taxon>
    </lineage>
</organism>
<protein>
    <submittedName>
        <fullName evidence="5">Mitochondrial fission regulator 2</fullName>
    </submittedName>
</protein>